<organism evidence="2 3">
    <name type="scientific">Steinernema glaseri</name>
    <dbReference type="NCBI Taxonomy" id="37863"/>
    <lineage>
        <taxon>Eukaryota</taxon>
        <taxon>Metazoa</taxon>
        <taxon>Ecdysozoa</taxon>
        <taxon>Nematoda</taxon>
        <taxon>Chromadorea</taxon>
        <taxon>Rhabditida</taxon>
        <taxon>Tylenchina</taxon>
        <taxon>Panagrolaimomorpha</taxon>
        <taxon>Strongyloidoidea</taxon>
        <taxon>Steinernematidae</taxon>
        <taxon>Steinernema</taxon>
    </lineage>
</organism>
<protein>
    <submittedName>
        <fullName evidence="3">BUB3-interacting and GLEBS motif-containing protein ZNF207</fullName>
    </submittedName>
</protein>
<feature type="compositionally biased region" description="Basic residues" evidence="1">
    <location>
        <begin position="152"/>
        <end position="161"/>
    </location>
</feature>
<feature type="compositionally biased region" description="Polar residues" evidence="1">
    <location>
        <begin position="99"/>
        <end position="134"/>
    </location>
</feature>
<proteinExistence type="predicted"/>
<reference evidence="3" key="1">
    <citation type="submission" date="2016-11" db="UniProtKB">
        <authorList>
            <consortium name="WormBaseParasite"/>
        </authorList>
    </citation>
    <scope>IDENTIFICATION</scope>
</reference>
<evidence type="ECO:0000313" key="3">
    <source>
        <dbReference type="WBParaSite" id="L893_g2273.t1"/>
    </source>
</evidence>
<sequence>MAQMRGNGQGVNGKANNQTMSNLQGLPFPQMPHIPQMAQMPQLPQMPQMPQGMPPFPFSMVAPLPSQPPQPIQVQSNLRIDPFATVRTSQHVTPVSVVTVPQETPLQSTTVAPKTVPSTESQNAPADGTTVPQKTPSPTSSRSSPDKEGAKHSRKRLTVSG</sequence>
<feature type="region of interest" description="Disordered" evidence="1">
    <location>
        <begin position="95"/>
        <end position="161"/>
    </location>
</feature>
<accession>A0A1I7Z4D1</accession>
<evidence type="ECO:0000313" key="2">
    <source>
        <dbReference type="Proteomes" id="UP000095287"/>
    </source>
</evidence>
<dbReference type="Proteomes" id="UP000095287">
    <property type="component" value="Unplaced"/>
</dbReference>
<evidence type="ECO:0000256" key="1">
    <source>
        <dbReference type="SAM" id="MobiDB-lite"/>
    </source>
</evidence>
<feature type="region of interest" description="Disordered" evidence="1">
    <location>
        <begin position="1"/>
        <end position="26"/>
    </location>
</feature>
<feature type="compositionally biased region" description="Polar residues" evidence="1">
    <location>
        <begin position="14"/>
        <end position="24"/>
    </location>
</feature>
<name>A0A1I7Z4D1_9BILA</name>
<feature type="region of interest" description="Disordered" evidence="1">
    <location>
        <begin position="43"/>
        <end position="73"/>
    </location>
</feature>
<dbReference type="WBParaSite" id="L893_g2273.t1">
    <property type="protein sequence ID" value="L893_g2273.t1"/>
    <property type="gene ID" value="L893_g2273"/>
</dbReference>
<dbReference type="AlphaFoldDB" id="A0A1I7Z4D1"/>
<keyword evidence="2" id="KW-1185">Reference proteome</keyword>